<name>A0A7J5PTK9_9BACE</name>
<organism evidence="1 2">
    <name type="scientific">Bacteroides xylanisolvens</name>
    <dbReference type="NCBI Taxonomy" id="371601"/>
    <lineage>
        <taxon>Bacteria</taxon>
        <taxon>Pseudomonadati</taxon>
        <taxon>Bacteroidota</taxon>
        <taxon>Bacteroidia</taxon>
        <taxon>Bacteroidales</taxon>
        <taxon>Bacteroidaceae</taxon>
        <taxon>Bacteroides</taxon>
    </lineage>
</organism>
<evidence type="ECO:0000313" key="1">
    <source>
        <dbReference type="EMBL" id="KAB6145516.1"/>
    </source>
</evidence>
<gene>
    <name evidence="1" type="ORF">GA398_17590</name>
</gene>
<dbReference type="EMBL" id="WDED01000029">
    <property type="protein sequence ID" value="KAB6145516.1"/>
    <property type="molecule type" value="Genomic_DNA"/>
</dbReference>
<protein>
    <submittedName>
        <fullName evidence="1">Uncharacterized protein</fullName>
    </submittedName>
</protein>
<evidence type="ECO:0000313" key="2">
    <source>
        <dbReference type="Proteomes" id="UP000434604"/>
    </source>
</evidence>
<comment type="caution">
    <text evidence="1">The sequence shown here is derived from an EMBL/GenBank/DDBJ whole genome shotgun (WGS) entry which is preliminary data.</text>
</comment>
<dbReference type="Proteomes" id="UP000434604">
    <property type="component" value="Unassembled WGS sequence"/>
</dbReference>
<accession>A0A7J5PTK9</accession>
<proteinExistence type="predicted"/>
<dbReference type="AlphaFoldDB" id="A0A7J5PTK9"/>
<sequence>MNFFSFNTKLPVFISVFPLCFEKKAYLCHTLSVHQRDEIGKKRFFIFINRNIYDLSLVFEI</sequence>
<reference evidence="1 2" key="1">
    <citation type="journal article" date="2019" name="Nat. Med.">
        <title>A library of human gut bacterial isolates paired with longitudinal multiomics data enables mechanistic microbiome research.</title>
        <authorList>
            <person name="Poyet M."/>
            <person name="Groussin M."/>
            <person name="Gibbons S.M."/>
            <person name="Avila-Pacheco J."/>
            <person name="Jiang X."/>
            <person name="Kearney S.M."/>
            <person name="Perrotta A.R."/>
            <person name="Berdy B."/>
            <person name="Zhao S."/>
            <person name="Lieberman T.D."/>
            <person name="Swanson P.K."/>
            <person name="Smith M."/>
            <person name="Roesemann S."/>
            <person name="Alexander J.E."/>
            <person name="Rich S.A."/>
            <person name="Livny J."/>
            <person name="Vlamakis H."/>
            <person name="Clish C."/>
            <person name="Bullock K."/>
            <person name="Deik A."/>
            <person name="Scott J."/>
            <person name="Pierce K.A."/>
            <person name="Xavier R.J."/>
            <person name="Alm E.J."/>
        </authorList>
    </citation>
    <scope>NUCLEOTIDE SEQUENCE [LARGE SCALE GENOMIC DNA]</scope>
    <source>
        <strain evidence="1 2">BIOML-A58</strain>
    </source>
</reference>